<feature type="chain" id="PRO_5018230750" evidence="2">
    <location>
        <begin position="22"/>
        <end position="149"/>
    </location>
</feature>
<protein>
    <submittedName>
        <fullName evidence="3">Uncharacterized protein</fullName>
    </submittedName>
</protein>
<dbReference type="InParanoid" id="A0A3N4LB09"/>
<accession>A0A3N4LB09</accession>
<gene>
    <name evidence="3" type="ORF">P167DRAFT_14662</name>
</gene>
<evidence type="ECO:0000313" key="3">
    <source>
        <dbReference type="EMBL" id="RPB17831.1"/>
    </source>
</evidence>
<dbReference type="Proteomes" id="UP000277580">
    <property type="component" value="Unassembled WGS sequence"/>
</dbReference>
<dbReference type="EMBL" id="ML119105">
    <property type="protein sequence ID" value="RPB17831.1"/>
    <property type="molecule type" value="Genomic_DNA"/>
</dbReference>
<dbReference type="OrthoDB" id="10344617at2759"/>
<keyword evidence="2" id="KW-0732">Signal</keyword>
<evidence type="ECO:0000313" key="4">
    <source>
        <dbReference type="Proteomes" id="UP000277580"/>
    </source>
</evidence>
<reference evidence="3 4" key="1">
    <citation type="journal article" date="2018" name="Nat. Ecol. Evol.">
        <title>Pezizomycetes genomes reveal the molecular basis of ectomycorrhizal truffle lifestyle.</title>
        <authorList>
            <person name="Murat C."/>
            <person name="Payen T."/>
            <person name="Noel B."/>
            <person name="Kuo A."/>
            <person name="Morin E."/>
            <person name="Chen J."/>
            <person name="Kohler A."/>
            <person name="Krizsan K."/>
            <person name="Balestrini R."/>
            <person name="Da Silva C."/>
            <person name="Montanini B."/>
            <person name="Hainaut M."/>
            <person name="Levati E."/>
            <person name="Barry K.W."/>
            <person name="Belfiori B."/>
            <person name="Cichocki N."/>
            <person name="Clum A."/>
            <person name="Dockter R.B."/>
            <person name="Fauchery L."/>
            <person name="Guy J."/>
            <person name="Iotti M."/>
            <person name="Le Tacon F."/>
            <person name="Lindquist E.A."/>
            <person name="Lipzen A."/>
            <person name="Malagnac F."/>
            <person name="Mello A."/>
            <person name="Molinier V."/>
            <person name="Miyauchi S."/>
            <person name="Poulain J."/>
            <person name="Riccioni C."/>
            <person name="Rubini A."/>
            <person name="Sitrit Y."/>
            <person name="Splivallo R."/>
            <person name="Traeger S."/>
            <person name="Wang M."/>
            <person name="Zifcakova L."/>
            <person name="Wipf D."/>
            <person name="Zambonelli A."/>
            <person name="Paolocci F."/>
            <person name="Nowrousian M."/>
            <person name="Ottonello S."/>
            <person name="Baldrian P."/>
            <person name="Spatafora J.W."/>
            <person name="Henrissat B."/>
            <person name="Nagy L.G."/>
            <person name="Aury J.M."/>
            <person name="Wincker P."/>
            <person name="Grigoriev I.V."/>
            <person name="Bonfante P."/>
            <person name="Martin F.M."/>
        </authorList>
    </citation>
    <scope>NUCLEOTIDE SEQUENCE [LARGE SCALE GENOMIC DNA]</scope>
    <source>
        <strain evidence="3 4">CCBAS932</strain>
    </source>
</reference>
<evidence type="ECO:0000256" key="2">
    <source>
        <dbReference type="SAM" id="SignalP"/>
    </source>
</evidence>
<evidence type="ECO:0000256" key="1">
    <source>
        <dbReference type="SAM" id="MobiDB-lite"/>
    </source>
</evidence>
<dbReference type="AlphaFoldDB" id="A0A3N4LB09"/>
<organism evidence="3 4">
    <name type="scientific">Morchella conica CCBAS932</name>
    <dbReference type="NCBI Taxonomy" id="1392247"/>
    <lineage>
        <taxon>Eukaryota</taxon>
        <taxon>Fungi</taxon>
        <taxon>Dikarya</taxon>
        <taxon>Ascomycota</taxon>
        <taxon>Pezizomycotina</taxon>
        <taxon>Pezizomycetes</taxon>
        <taxon>Pezizales</taxon>
        <taxon>Morchellaceae</taxon>
        <taxon>Morchella</taxon>
    </lineage>
</organism>
<feature type="region of interest" description="Disordered" evidence="1">
    <location>
        <begin position="104"/>
        <end position="125"/>
    </location>
</feature>
<sequence>MKNLTFSLLFTIILLSITARAGQNFGSEVCKTTSCYGVILIAASCNYTLDIAQEITAAEAYCTCHNSNFTASIEPCLECMEPYNIAIYKESTWERLCPNLLEDDDDDDDNDSDGQAQRNASPRSIDAHKLSTAGALIVVAGMVFSGMAL</sequence>
<feature type="signal peptide" evidence="2">
    <location>
        <begin position="1"/>
        <end position="21"/>
    </location>
</feature>
<proteinExistence type="predicted"/>
<name>A0A3N4LB09_9PEZI</name>
<keyword evidence="4" id="KW-1185">Reference proteome</keyword>